<comment type="caution">
    <text evidence="4">The sequence shown here is derived from an EMBL/GenBank/DDBJ whole genome shotgun (WGS) entry which is preliminary data.</text>
</comment>
<accession>A0A7W9HNQ0</accession>
<evidence type="ECO:0000256" key="1">
    <source>
        <dbReference type="SAM" id="MobiDB-lite"/>
    </source>
</evidence>
<dbReference type="Pfam" id="PF26056">
    <property type="entry name" value="DUF8017"/>
    <property type="match status" value="1"/>
</dbReference>
<dbReference type="InterPro" id="IPR058330">
    <property type="entry name" value="DUF8017"/>
</dbReference>
<evidence type="ECO:0000313" key="5">
    <source>
        <dbReference type="Proteomes" id="UP000552097"/>
    </source>
</evidence>
<sequence length="238" mass="24484">MSYSGLGVYQQQPPPKPPSRAPLWIALAVVGVLALGGGVTAFVVLNSKSEATPTSSGSTPTSTTPSGPEWQPVEDSQSGLEYELPPSWESTGAGASGPVRMSTSYVSRPFQCQGRSMIQAQAMAGTAADDDLEKVATDLVNRIAAGGYTVNGAPPEIAEPQVESGDSAEPEVVRVSVSVTPKSASACYAPKATVSAVALRNGKKTSVFVLNVAEGGPHVAEGPSDDDVKRILESVRLS</sequence>
<keyword evidence="2" id="KW-0472">Membrane</keyword>
<dbReference type="EMBL" id="JACHMO010000001">
    <property type="protein sequence ID" value="MBB5805238.1"/>
    <property type="molecule type" value="Genomic_DNA"/>
</dbReference>
<keyword evidence="2" id="KW-0812">Transmembrane</keyword>
<evidence type="ECO:0000313" key="4">
    <source>
        <dbReference type="EMBL" id="MBB5805238.1"/>
    </source>
</evidence>
<organism evidence="4 5">
    <name type="scientific">Saccharothrix ecbatanensis</name>
    <dbReference type="NCBI Taxonomy" id="1105145"/>
    <lineage>
        <taxon>Bacteria</taxon>
        <taxon>Bacillati</taxon>
        <taxon>Actinomycetota</taxon>
        <taxon>Actinomycetes</taxon>
        <taxon>Pseudonocardiales</taxon>
        <taxon>Pseudonocardiaceae</taxon>
        <taxon>Saccharothrix</taxon>
    </lineage>
</organism>
<dbReference type="RefSeq" id="WP_184923621.1">
    <property type="nucleotide sequence ID" value="NZ_JACHMO010000001.1"/>
</dbReference>
<gene>
    <name evidence="4" type="ORF">F4560_005006</name>
</gene>
<keyword evidence="2" id="KW-1133">Transmembrane helix</keyword>
<feature type="transmembrane region" description="Helical" evidence="2">
    <location>
        <begin position="23"/>
        <end position="45"/>
    </location>
</feature>
<feature type="region of interest" description="Disordered" evidence="1">
    <location>
        <begin position="50"/>
        <end position="100"/>
    </location>
</feature>
<feature type="domain" description="DUF8017" evidence="3">
    <location>
        <begin position="64"/>
        <end position="237"/>
    </location>
</feature>
<evidence type="ECO:0000256" key="2">
    <source>
        <dbReference type="SAM" id="Phobius"/>
    </source>
</evidence>
<keyword evidence="5" id="KW-1185">Reference proteome</keyword>
<dbReference type="AlphaFoldDB" id="A0A7W9HNQ0"/>
<evidence type="ECO:0000259" key="3">
    <source>
        <dbReference type="Pfam" id="PF26056"/>
    </source>
</evidence>
<name>A0A7W9HNQ0_9PSEU</name>
<feature type="compositionally biased region" description="Low complexity" evidence="1">
    <location>
        <begin position="52"/>
        <end position="68"/>
    </location>
</feature>
<protein>
    <recommendedName>
        <fullName evidence="3">DUF8017 domain-containing protein</fullName>
    </recommendedName>
</protein>
<proteinExistence type="predicted"/>
<dbReference type="Proteomes" id="UP000552097">
    <property type="component" value="Unassembled WGS sequence"/>
</dbReference>
<reference evidence="4 5" key="1">
    <citation type="submission" date="2020-08" db="EMBL/GenBank/DDBJ databases">
        <title>Sequencing the genomes of 1000 actinobacteria strains.</title>
        <authorList>
            <person name="Klenk H.-P."/>
        </authorList>
    </citation>
    <scope>NUCLEOTIDE SEQUENCE [LARGE SCALE GENOMIC DNA]</scope>
    <source>
        <strain evidence="4 5">DSM 45486</strain>
    </source>
</reference>